<gene>
    <name evidence="3" type="ORF">DRW07_16160</name>
</gene>
<evidence type="ECO:0000313" key="3">
    <source>
        <dbReference type="EMBL" id="RPJ65435.1"/>
    </source>
</evidence>
<dbReference type="InterPro" id="IPR013196">
    <property type="entry name" value="HTH_11"/>
</dbReference>
<dbReference type="OrthoDB" id="9807255at2"/>
<accession>A0A3N5Y9S0</accession>
<dbReference type="Pfam" id="PF13280">
    <property type="entry name" value="WYL"/>
    <property type="match status" value="1"/>
</dbReference>
<dbReference type="InterPro" id="IPR036390">
    <property type="entry name" value="WH_DNA-bd_sf"/>
</dbReference>
<dbReference type="Proteomes" id="UP000275281">
    <property type="component" value="Unassembled WGS sequence"/>
</dbReference>
<dbReference type="PANTHER" id="PTHR34580:SF1">
    <property type="entry name" value="PROTEIN PAFC"/>
    <property type="match status" value="1"/>
</dbReference>
<organism evidence="3 4">
    <name type="scientific">Alteromonas sediminis</name>
    <dbReference type="NCBI Taxonomy" id="2259342"/>
    <lineage>
        <taxon>Bacteria</taxon>
        <taxon>Pseudomonadati</taxon>
        <taxon>Pseudomonadota</taxon>
        <taxon>Gammaproteobacteria</taxon>
        <taxon>Alteromonadales</taxon>
        <taxon>Alteromonadaceae</taxon>
        <taxon>Alteromonas/Salinimonas group</taxon>
        <taxon>Alteromonas</taxon>
    </lineage>
</organism>
<dbReference type="SUPFAM" id="SSF46785">
    <property type="entry name" value="Winged helix' DNA-binding domain"/>
    <property type="match status" value="1"/>
</dbReference>
<comment type="caution">
    <text evidence="3">The sequence shown here is derived from an EMBL/GenBank/DDBJ whole genome shotgun (WGS) entry which is preliminary data.</text>
</comment>
<dbReference type="InterPro" id="IPR026881">
    <property type="entry name" value="WYL_dom"/>
</dbReference>
<protein>
    <submittedName>
        <fullName evidence="3">WYL domain-containing protein</fullName>
    </submittedName>
</protein>
<dbReference type="PROSITE" id="PS52050">
    <property type="entry name" value="WYL"/>
    <property type="match status" value="1"/>
</dbReference>
<sequence>MTKANFKSRIERRSRLLGMLRSEQHWTTSGLREHLNVSQRTLMRELASLKDEGYPIESDRGRGGGVRLAGRWGVERLMLNHKEVIELLLALSIVESLNLPFMTNNLDAIKQKLYQAFPENQRAKVSKIRKRIFVSSHIRHAASHEPSDAHINISQAICESFLERRCLNITYISEDKRYSSRTIESHYLMLAWPDWYIVAWDYLRNAPRIFRIDRIKEAEVGLKSFKLRPELIANDPYAHYFSSI</sequence>
<dbReference type="AlphaFoldDB" id="A0A3N5Y9S0"/>
<dbReference type="PANTHER" id="PTHR34580">
    <property type="match status" value="1"/>
</dbReference>
<dbReference type="InterPro" id="IPR036388">
    <property type="entry name" value="WH-like_DNA-bd_sf"/>
</dbReference>
<evidence type="ECO:0000259" key="1">
    <source>
        <dbReference type="Pfam" id="PF08279"/>
    </source>
</evidence>
<keyword evidence="4" id="KW-1185">Reference proteome</keyword>
<proteinExistence type="predicted"/>
<evidence type="ECO:0000259" key="2">
    <source>
        <dbReference type="Pfam" id="PF13280"/>
    </source>
</evidence>
<feature type="domain" description="Helix-turn-helix type 11" evidence="1">
    <location>
        <begin position="12"/>
        <end position="63"/>
    </location>
</feature>
<feature type="domain" description="WYL" evidence="2">
    <location>
        <begin position="155"/>
        <end position="220"/>
    </location>
</feature>
<evidence type="ECO:0000313" key="4">
    <source>
        <dbReference type="Proteomes" id="UP000275281"/>
    </source>
</evidence>
<dbReference type="InterPro" id="IPR051534">
    <property type="entry name" value="CBASS_pafABC_assoc_protein"/>
</dbReference>
<name>A0A3N5Y9S0_9ALTE</name>
<dbReference type="RefSeq" id="WP_124028982.1">
    <property type="nucleotide sequence ID" value="NZ_JBHRSN010000014.1"/>
</dbReference>
<dbReference type="Pfam" id="PF08279">
    <property type="entry name" value="HTH_11"/>
    <property type="match status" value="1"/>
</dbReference>
<reference evidence="3 4" key="1">
    <citation type="submission" date="2018-11" db="EMBL/GenBank/DDBJ databases">
        <authorList>
            <person name="Ye M.-Q."/>
            <person name="Du Z.-J."/>
        </authorList>
    </citation>
    <scope>NUCLEOTIDE SEQUENCE [LARGE SCALE GENOMIC DNA]</scope>
    <source>
        <strain evidence="3 4">U0105</strain>
    </source>
</reference>
<dbReference type="Gene3D" id="1.10.10.10">
    <property type="entry name" value="Winged helix-like DNA-binding domain superfamily/Winged helix DNA-binding domain"/>
    <property type="match status" value="1"/>
</dbReference>
<dbReference type="EMBL" id="RPOK01000005">
    <property type="protein sequence ID" value="RPJ65435.1"/>
    <property type="molecule type" value="Genomic_DNA"/>
</dbReference>